<evidence type="ECO:0000313" key="3">
    <source>
        <dbReference type="EMBL" id="VFQ46897.1"/>
    </source>
</evidence>
<dbReference type="Proteomes" id="UP000507962">
    <property type="component" value="Unassembled WGS sequence"/>
</dbReference>
<name>A0A4U8YTL4_9BACT</name>
<dbReference type="Pfam" id="PF19192">
    <property type="entry name" value="Response_reg_2"/>
    <property type="match status" value="1"/>
</dbReference>
<evidence type="ECO:0000313" key="4">
    <source>
        <dbReference type="Proteomes" id="UP000507962"/>
    </source>
</evidence>
<protein>
    <recommendedName>
        <fullName evidence="2">Response receiver domain-containing protein</fullName>
    </recommendedName>
</protein>
<evidence type="ECO:0000259" key="2">
    <source>
        <dbReference type="Pfam" id="PF19192"/>
    </source>
</evidence>
<dbReference type="RefSeq" id="WP_180145628.1">
    <property type="nucleotide sequence ID" value="NZ_CAADHO010000012.1"/>
</dbReference>
<organism evidence="3 4">
    <name type="scientific">Desulfoluna butyratoxydans</name>
    <dbReference type="NCBI Taxonomy" id="231438"/>
    <lineage>
        <taxon>Bacteria</taxon>
        <taxon>Pseudomonadati</taxon>
        <taxon>Thermodesulfobacteriota</taxon>
        <taxon>Desulfobacteria</taxon>
        <taxon>Desulfobacterales</taxon>
        <taxon>Desulfolunaceae</taxon>
        <taxon>Desulfoluna</taxon>
    </lineage>
</organism>
<reference evidence="3 4" key="1">
    <citation type="submission" date="2019-03" db="EMBL/GenBank/DDBJ databases">
        <authorList>
            <person name="Nijsse B."/>
        </authorList>
    </citation>
    <scope>NUCLEOTIDE SEQUENCE [LARGE SCALE GENOMIC DNA]</scope>
    <source>
        <strain evidence="3">Desulfoluna butyratoxydans MSL71</strain>
    </source>
</reference>
<feature type="compositionally biased region" description="Polar residues" evidence="1">
    <location>
        <begin position="61"/>
        <end position="70"/>
    </location>
</feature>
<keyword evidence="4" id="KW-1185">Reference proteome</keyword>
<sequence>MHSESAFFKYSKEIAEDFLSTVLIVDDQAYFEDPNPVKPKLVVTPTSRKAGSKSKVDKTSPVPTENNQEDSVGKSHDLDAKKVINSFAQKGILCTVIKPDEEELKCLDRTVIPLCNNADLIILDWELSQKSNSTALSLVKDAMACFTNSSPQQLRLIAIYTGSTDISGIYDSIKDELDKSYQTTPIPGSGCCCQIGSCRLLVFPKEATKTADGVKPISFDELAEFLVGEYTKMTKGLLSNTVMRSFSVIRKNSHKILKTFSGLDYPFLTHRTCLTRPEEAEEHSATLISDEIQSLLEEYNVGSASDMEALRLFVEDQPQGKAYPLDHMAKGKPSLNTDQIVDLLQNGISPNERPQPDYLSNKEFSSEKIFNCLTQMYSHPKNCKNLDFEYAALTTLRSKYSDTLPCLALGTIIQDMSNQDKYWICLQPKCDSVRLSGDVSFPFLPLGDKGKIHCVVPDGPDSFVRKKISLKFSMCKTIEFKANAETGYIQAAIRDKEFIFEDVSYKEFKFICELKPEYAQRLSNAFATEISRVATNNSEWLRRCEAKNL</sequence>
<dbReference type="InterPro" id="IPR043834">
    <property type="entry name" value="REC"/>
</dbReference>
<evidence type="ECO:0000256" key="1">
    <source>
        <dbReference type="SAM" id="MobiDB-lite"/>
    </source>
</evidence>
<feature type="region of interest" description="Disordered" evidence="1">
    <location>
        <begin position="41"/>
        <end position="75"/>
    </location>
</feature>
<accession>A0A4U8YTL4</accession>
<dbReference type="EMBL" id="CAADHO010000012">
    <property type="protein sequence ID" value="VFQ46897.1"/>
    <property type="molecule type" value="Genomic_DNA"/>
</dbReference>
<feature type="domain" description="Response receiver" evidence="2">
    <location>
        <begin position="18"/>
        <end position="208"/>
    </location>
</feature>
<dbReference type="AlphaFoldDB" id="A0A4U8YTL4"/>
<proteinExistence type="predicted"/>
<gene>
    <name evidence="3" type="ORF">MSL71_45790</name>
</gene>